<evidence type="ECO:0000259" key="3">
    <source>
        <dbReference type="PROSITE" id="PS51782"/>
    </source>
</evidence>
<name>A0AB37HF06_9BACI</name>
<accession>A0AB37HF06</accession>
<reference evidence="4 5" key="1">
    <citation type="submission" date="2020-12" db="EMBL/GenBank/DDBJ databases">
        <title>Taxonomic evaluation of the Bacillus sporothermodurans group of bacteria based on whole genome sequences.</title>
        <authorList>
            <person name="Fiedler G."/>
            <person name="Herbstmann A.-D."/>
            <person name="Doll E."/>
            <person name="Wenning M."/>
            <person name="Brinks E."/>
            <person name="Kabisch J."/>
            <person name="Breitenwieser F."/>
            <person name="Lappann M."/>
            <person name="Boehnlein C."/>
            <person name="Franz C."/>
        </authorList>
    </citation>
    <scope>NUCLEOTIDE SEQUENCE [LARGE SCALE GENOMIC DNA]</scope>
    <source>
        <strain evidence="4 5">DSM 10599</strain>
    </source>
</reference>
<dbReference type="Pfam" id="PF01183">
    <property type="entry name" value="Glyco_hydro_25"/>
    <property type="match status" value="1"/>
</dbReference>
<comment type="similarity">
    <text evidence="1">Belongs to the glycosyl hydrolase 25 family.</text>
</comment>
<dbReference type="Gene3D" id="3.10.350.10">
    <property type="entry name" value="LysM domain"/>
    <property type="match status" value="1"/>
</dbReference>
<dbReference type="EMBL" id="CP066701">
    <property type="protein sequence ID" value="QQX25939.1"/>
    <property type="molecule type" value="Genomic_DNA"/>
</dbReference>
<dbReference type="InterPro" id="IPR002053">
    <property type="entry name" value="Glyco_hydro_25"/>
</dbReference>
<dbReference type="Pfam" id="PF01476">
    <property type="entry name" value="LysM"/>
    <property type="match status" value="1"/>
</dbReference>
<dbReference type="SMART" id="SM00257">
    <property type="entry name" value="LysM"/>
    <property type="match status" value="1"/>
</dbReference>
<feature type="compositionally biased region" description="Basic and acidic residues" evidence="2">
    <location>
        <begin position="213"/>
        <end position="223"/>
    </location>
</feature>
<dbReference type="GO" id="GO:0016052">
    <property type="term" value="P:carbohydrate catabolic process"/>
    <property type="evidence" value="ECO:0007669"/>
    <property type="project" value="TreeGrafter"/>
</dbReference>
<dbReference type="CDD" id="cd00118">
    <property type="entry name" value="LysM"/>
    <property type="match status" value="1"/>
</dbReference>
<dbReference type="KEGG" id="hspo:JGZ69_03040"/>
<proteinExistence type="inferred from homology"/>
<dbReference type="GO" id="GO:0003796">
    <property type="term" value="F:lysozyme activity"/>
    <property type="evidence" value="ECO:0007669"/>
    <property type="project" value="InterPro"/>
</dbReference>
<dbReference type="InterPro" id="IPR017853">
    <property type="entry name" value="GH"/>
</dbReference>
<dbReference type="PANTHER" id="PTHR34135">
    <property type="entry name" value="LYSOZYME"/>
    <property type="match status" value="1"/>
</dbReference>
<dbReference type="PROSITE" id="PS51904">
    <property type="entry name" value="GLYCOSYL_HYDROL_F25_2"/>
    <property type="match status" value="1"/>
</dbReference>
<dbReference type="Gene3D" id="3.20.20.80">
    <property type="entry name" value="Glycosidases"/>
    <property type="match status" value="1"/>
</dbReference>
<evidence type="ECO:0000256" key="1">
    <source>
        <dbReference type="ARBA" id="ARBA00010646"/>
    </source>
</evidence>
<feature type="region of interest" description="Disordered" evidence="2">
    <location>
        <begin position="204"/>
        <end position="223"/>
    </location>
</feature>
<dbReference type="SUPFAM" id="SSF51445">
    <property type="entry name" value="(Trans)glycosidases"/>
    <property type="match status" value="1"/>
</dbReference>
<dbReference type="GO" id="GO:0009253">
    <property type="term" value="P:peptidoglycan catabolic process"/>
    <property type="evidence" value="ECO:0007669"/>
    <property type="project" value="InterPro"/>
</dbReference>
<evidence type="ECO:0000313" key="4">
    <source>
        <dbReference type="EMBL" id="QQX25939.1"/>
    </source>
</evidence>
<protein>
    <submittedName>
        <fullName evidence="4">LysM peptidoglycan-binding domain-containing protein</fullName>
    </submittedName>
</protein>
<dbReference type="InterPro" id="IPR036779">
    <property type="entry name" value="LysM_dom_sf"/>
</dbReference>
<dbReference type="GO" id="GO:0016998">
    <property type="term" value="P:cell wall macromolecule catabolic process"/>
    <property type="evidence" value="ECO:0007669"/>
    <property type="project" value="InterPro"/>
</dbReference>
<evidence type="ECO:0000256" key="2">
    <source>
        <dbReference type="SAM" id="MobiDB-lite"/>
    </source>
</evidence>
<dbReference type="InterPro" id="IPR018392">
    <property type="entry name" value="LysM"/>
</dbReference>
<dbReference type="AlphaFoldDB" id="A0AB37HF06"/>
<dbReference type="PROSITE" id="PS51782">
    <property type="entry name" value="LYSM"/>
    <property type="match status" value="1"/>
</dbReference>
<organism evidence="4 5">
    <name type="scientific">Heyndrickxia sporothermodurans</name>
    <dbReference type="NCBI Taxonomy" id="46224"/>
    <lineage>
        <taxon>Bacteria</taxon>
        <taxon>Bacillati</taxon>
        <taxon>Bacillota</taxon>
        <taxon>Bacilli</taxon>
        <taxon>Bacillales</taxon>
        <taxon>Bacillaceae</taxon>
        <taxon>Heyndrickxia</taxon>
    </lineage>
</organism>
<gene>
    <name evidence="4" type="ORF">JGZ69_03040</name>
</gene>
<dbReference type="SUPFAM" id="SSF54106">
    <property type="entry name" value="LysM domain"/>
    <property type="match status" value="1"/>
</dbReference>
<evidence type="ECO:0000313" key="5">
    <source>
        <dbReference type="Proteomes" id="UP000595512"/>
    </source>
</evidence>
<feature type="domain" description="LysM" evidence="3">
    <location>
        <begin position="296"/>
        <end position="341"/>
    </location>
</feature>
<dbReference type="Proteomes" id="UP000595512">
    <property type="component" value="Chromosome"/>
</dbReference>
<sequence>MGIIMDISHHQPSNKIDWAKAAKEVDLVIIRVQYGSNLIDREYKNHVANCKKYGIPFGHYAYGMFVSVNDAIVEAKDFINRADNDALFLALDVEGDTVKSCGTKDLAKASQAFIDVLKDVGYKTGFYVSHELYKKYDLDKVKADFLWLPRYGKDNGKPDKKPDYPCCLWQYSQYCKVDWYKGGLDFNLLNGDKSLEWFTGKKKTTPVNKPKKKTESKPVSKPKDEKYTVVKTLNAYINAADAKARKNVKGTVSAGTYHVFNKANGMINVTPIKGVAGSWINPADNKKSATSTTKAKYHVVGKGEVLSKIAAKYNTSVSAILKLNKNIKDKNLIYANQKIRVK</sequence>
<dbReference type="PANTHER" id="PTHR34135:SF1">
    <property type="entry name" value="GLYCOSYL HYDROLASE FAMILY 25"/>
    <property type="match status" value="1"/>
</dbReference>
<dbReference type="RefSeq" id="WP_107958003.1">
    <property type="nucleotide sequence ID" value="NZ_CP066701.1"/>
</dbReference>